<dbReference type="GeneID" id="17090265"/>
<dbReference type="EMBL" id="KB454491">
    <property type="protein sequence ID" value="EME31632.1"/>
    <property type="molecule type" value="Genomic_DNA"/>
</dbReference>
<dbReference type="Gramene" id="EME31632">
    <property type="protein sequence ID" value="EME31632"/>
    <property type="gene ID" value="Gasu_13010"/>
</dbReference>
<dbReference type="Proteomes" id="UP000030680">
    <property type="component" value="Unassembled WGS sequence"/>
</dbReference>
<evidence type="ECO:0000256" key="1">
    <source>
        <dbReference type="SAM" id="SignalP"/>
    </source>
</evidence>
<dbReference type="KEGG" id="gsl:Gasu_13010"/>
<keyword evidence="3" id="KW-1185">Reference proteome</keyword>
<accession>M2XN59</accession>
<feature type="signal peptide" evidence="1">
    <location>
        <begin position="1"/>
        <end position="23"/>
    </location>
</feature>
<evidence type="ECO:0000313" key="2">
    <source>
        <dbReference type="EMBL" id="EME31632.1"/>
    </source>
</evidence>
<keyword evidence="1" id="KW-0732">Signal</keyword>
<organism evidence="2 3">
    <name type="scientific">Galdieria sulphuraria</name>
    <name type="common">Red alga</name>
    <dbReference type="NCBI Taxonomy" id="130081"/>
    <lineage>
        <taxon>Eukaryota</taxon>
        <taxon>Rhodophyta</taxon>
        <taxon>Bangiophyceae</taxon>
        <taxon>Galdieriales</taxon>
        <taxon>Galdieriaceae</taxon>
        <taxon>Galdieria</taxon>
    </lineage>
</organism>
<reference evidence="3" key="1">
    <citation type="journal article" date="2013" name="Science">
        <title>Gene transfer from bacteria and archaea facilitated evolution of an extremophilic eukaryote.</title>
        <authorList>
            <person name="Schonknecht G."/>
            <person name="Chen W.H."/>
            <person name="Ternes C.M."/>
            <person name="Barbier G.G."/>
            <person name="Shrestha R.P."/>
            <person name="Stanke M."/>
            <person name="Brautigam A."/>
            <person name="Baker B.J."/>
            <person name="Banfield J.F."/>
            <person name="Garavito R.M."/>
            <person name="Carr K."/>
            <person name="Wilkerson C."/>
            <person name="Rensing S.A."/>
            <person name="Gagneul D."/>
            <person name="Dickenson N.E."/>
            <person name="Oesterhelt C."/>
            <person name="Lercher M.J."/>
            <person name="Weber A.P."/>
        </authorList>
    </citation>
    <scope>NUCLEOTIDE SEQUENCE [LARGE SCALE GENOMIC DNA]</scope>
    <source>
        <strain evidence="3">074W</strain>
    </source>
</reference>
<protein>
    <submittedName>
        <fullName evidence="2">Uncharacterized protein</fullName>
    </submittedName>
</protein>
<proteinExistence type="predicted"/>
<evidence type="ECO:0000313" key="3">
    <source>
        <dbReference type="Proteomes" id="UP000030680"/>
    </source>
</evidence>
<dbReference type="AlphaFoldDB" id="M2XN59"/>
<dbReference type="RefSeq" id="XP_005708152.1">
    <property type="nucleotide sequence ID" value="XM_005708095.1"/>
</dbReference>
<gene>
    <name evidence="2" type="ORF">Gasu_13010</name>
</gene>
<name>M2XN59_GALSU</name>
<feature type="chain" id="PRO_5004029288" evidence="1">
    <location>
        <begin position="24"/>
        <end position="67"/>
    </location>
</feature>
<sequence length="67" mass="8023">MSSFFIGWFSLSMLLIFEEQTLRLLCVYIFLSRSLSNFADRFIFVVYLFSKCFETNLKIIYFCQFSG</sequence>